<gene>
    <name evidence="1" type="ORF">DCO56_03405</name>
</gene>
<evidence type="ECO:0000313" key="1">
    <source>
        <dbReference type="EMBL" id="PUV26028.1"/>
    </source>
</evidence>
<proteinExistence type="predicted"/>
<protein>
    <recommendedName>
        <fullName evidence="3">DUF4905 domain-containing protein</fullName>
    </recommendedName>
</protein>
<name>A0A363NZA4_9SPHI</name>
<dbReference type="RefSeq" id="WP_108632323.1">
    <property type="nucleotide sequence ID" value="NZ_QCXX01000001.1"/>
</dbReference>
<evidence type="ECO:0008006" key="3">
    <source>
        <dbReference type="Google" id="ProtNLM"/>
    </source>
</evidence>
<dbReference type="Proteomes" id="UP000250831">
    <property type="component" value="Unassembled WGS sequence"/>
</dbReference>
<evidence type="ECO:0000313" key="2">
    <source>
        <dbReference type="Proteomes" id="UP000250831"/>
    </source>
</evidence>
<dbReference type="OrthoDB" id="597091at2"/>
<reference evidence="1 2" key="1">
    <citation type="submission" date="2018-04" db="EMBL/GenBank/DDBJ databases">
        <title>Sphingobacterium sp. M46 Genome.</title>
        <authorList>
            <person name="Cheng J."/>
            <person name="Li Y."/>
        </authorList>
    </citation>
    <scope>NUCLEOTIDE SEQUENCE [LARGE SCALE GENOMIC DNA]</scope>
    <source>
        <strain evidence="1 2">M46</strain>
    </source>
</reference>
<sequence length="251" mass="29320">MTNQTISKAFNAVFTYPIWRIEIDAESRLIAVETRNPADTRPYFNVITFEGNDVLQDFQAISKEWVLAGIQCQKLILKKISSNSPIDAGVQIIDCYQPNQQETWFNYLFVEMVNGGILLRPKMIEQGMQLFLDLKTMSIENKKEESFKPFDNQIVYPVIYNGQIPQFLTDFSADGEIWISALDDYFIWAFYEKNTANHYQIRIVQSTKERLIDAVIAVDQLPLKFFNIYFLVNKQIFLLTDNKREFVSYLV</sequence>
<dbReference type="EMBL" id="QCXX01000001">
    <property type="protein sequence ID" value="PUV26028.1"/>
    <property type="molecule type" value="Genomic_DNA"/>
</dbReference>
<dbReference type="AlphaFoldDB" id="A0A363NZA4"/>
<accession>A0A363NZA4</accession>
<comment type="caution">
    <text evidence="1">The sequence shown here is derived from an EMBL/GenBank/DDBJ whole genome shotgun (WGS) entry which is preliminary data.</text>
</comment>
<keyword evidence="2" id="KW-1185">Reference proteome</keyword>
<organism evidence="1 2">
    <name type="scientific">Sphingobacterium athyrii</name>
    <dbReference type="NCBI Taxonomy" id="2152717"/>
    <lineage>
        <taxon>Bacteria</taxon>
        <taxon>Pseudomonadati</taxon>
        <taxon>Bacteroidota</taxon>
        <taxon>Sphingobacteriia</taxon>
        <taxon>Sphingobacteriales</taxon>
        <taxon>Sphingobacteriaceae</taxon>
        <taxon>Sphingobacterium</taxon>
    </lineage>
</organism>